<dbReference type="EMBL" id="MU839839">
    <property type="protein sequence ID" value="KAK1752609.1"/>
    <property type="molecule type" value="Genomic_DNA"/>
</dbReference>
<dbReference type="Pfam" id="PF00106">
    <property type="entry name" value="adh_short"/>
    <property type="match status" value="1"/>
</dbReference>
<organism evidence="4 5">
    <name type="scientific">Echria macrotheca</name>
    <dbReference type="NCBI Taxonomy" id="438768"/>
    <lineage>
        <taxon>Eukaryota</taxon>
        <taxon>Fungi</taxon>
        <taxon>Dikarya</taxon>
        <taxon>Ascomycota</taxon>
        <taxon>Pezizomycotina</taxon>
        <taxon>Sordariomycetes</taxon>
        <taxon>Sordariomycetidae</taxon>
        <taxon>Sordariales</taxon>
        <taxon>Schizotheciaceae</taxon>
        <taxon>Echria</taxon>
    </lineage>
</organism>
<dbReference type="PANTHER" id="PTHR24320:SF252">
    <property type="entry name" value="DEHYDROGENASE_REDUCTASE FAMILY PROTEIN, PUTATIVE (AFU_ORTHOLOGUE AFUA_3G08550)-RELATED"/>
    <property type="match status" value="1"/>
</dbReference>
<dbReference type="SUPFAM" id="SSF51735">
    <property type="entry name" value="NAD(P)-binding Rossmann-fold domains"/>
    <property type="match status" value="1"/>
</dbReference>
<dbReference type="Proteomes" id="UP001239445">
    <property type="component" value="Unassembled WGS sequence"/>
</dbReference>
<comment type="similarity">
    <text evidence="1">Belongs to the short-chain dehydrogenases/reductases (SDR) family.</text>
</comment>
<evidence type="ECO:0000313" key="5">
    <source>
        <dbReference type="Proteomes" id="UP001239445"/>
    </source>
</evidence>
<sequence length="329" mass="35497">MSDHKAQRVNLPLLATKDDCTGRTYIVTGANTGLGFEAAKHLVALGSNKVILAVRNVTAGNEAKAKIDSATNTTDVAEVWYLDLANYDSVKNFAKKAIAELDRIDGLIQNASVASIAEEPLNGQDANISINVVGTFLLALHLLPRLSESARKNNTQSRLTFVSSRAGFDVEKPWSMIKDDPFVGIRTTKEVGPAKYPLSKLIETWAVRELASLAPVSKTDVIINIVCPGICVTDLDRSAPPEFRKHLAELRAKVGRTAEDGSRTLIHGVAAGDDTHGLLLHSCEIGEADVPEWVTNEEGQLAQKKVWEAVTGELERIDPGCVGKLEVLA</sequence>
<keyword evidence="5" id="KW-1185">Reference proteome</keyword>
<accession>A0AAJ0F8Y8</accession>
<dbReference type="GO" id="GO:0016491">
    <property type="term" value="F:oxidoreductase activity"/>
    <property type="evidence" value="ECO:0007669"/>
    <property type="project" value="UniProtKB-KW"/>
</dbReference>
<gene>
    <name evidence="4" type="ORF">QBC47DRAFT_463160</name>
</gene>
<reference evidence="4" key="1">
    <citation type="submission" date="2023-06" db="EMBL/GenBank/DDBJ databases">
        <title>Genome-scale phylogeny and comparative genomics of the fungal order Sordariales.</title>
        <authorList>
            <consortium name="Lawrence Berkeley National Laboratory"/>
            <person name="Hensen N."/>
            <person name="Bonometti L."/>
            <person name="Westerberg I."/>
            <person name="Brannstrom I.O."/>
            <person name="Guillou S."/>
            <person name="Cros-Aarteil S."/>
            <person name="Calhoun S."/>
            <person name="Haridas S."/>
            <person name="Kuo A."/>
            <person name="Mondo S."/>
            <person name="Pangilinan J."/>
            <person name="Riley R."/>
            <person name="Labutti K."/>
            <person name="Andreopoulos B."/>
            <person name="Lipzen A."/>
            <person name="Chen C."/>
            <person name="Yanf M."/>
            <person name="Daum C."/>
            <person name="Ng V."/>
            <person name="Clum A."/>
            <person name="Steindorff A."/>
            <person name="Ohm R."/>
            <person name="Martin F."/>
            <person name="Silar P."/>
            <person name="Natvig D."/>
            <person name="Lalanne C."/>
            <person name="Gautier V."/>
            <person name="Ament-Velasquez S.L."/>
            <person name="Kruys A."/>
            <person name="Hutchinson M.I."/>
            <person name="Powell A.J."/>
            <person name="Barry K."/>
            <person name="Miller A.N."/>
            <person name="Grigoriev I.V."/>
            <person name="Debuchy R."/>
            <person name="Gladieux P."/>
            <person name="Thoren M.H."/>
            <person name="Johannesson H."/>
        </authorList>
    </citation>
    <scope>NUCLEOTIDE SEQUENCE</scope>
    <source>
        <strain evidence="4">PSN4</strain>
    </source>
</reference>
<evidence type="ECO:0000313" key="4">
    <source>
        <dbReference type="EMBL" id="KAK1752609.1"/>
    </source>
</evidence>
<dbReference type="AlphaFoldDB" id="A0AAJ0F8Y8"/>
<dbReference type="InterPro" id="IPR036291">
    <property type="entry name" value="NAD(P)-bd_dom_sf"/>
</dbReference>
<proteinExistence type="inferred from homology"/>
<dbReference type="Gene3D" id="3.40.50.720">
    <property type="entry name" value="NAD(P)-binding Rossmann-like Domain"/>
    <property type="match status" value="1"/>
</dbReference>
<keyword evidence="2" id="KW-0521">NADP</keyword>
<dbReference type="PANTHER" id="PTHR24320">
    <property type="entry name" value="RETINOL DEHYDROGENASE"/>
    <property type="match status" value="1"/>
</dbReference>
<dbReference type="PRINTS" id="PR00081">
    <property type="entry name" value="GDHRDH"/>
</dbReference>
<comment type="caution">
    <text evidence="4">The sequence shown here is derived from an EMBL/GenBank/DDBJ whole genome shotgun (WGS) entry which is preliminary data.</text>
</comment>
<evidence type="ECO:0000256" key="1">
    <source>
        <dbReference type="ARBA" id="ARBA00006484"/>
    </source>
</evidence>
<name>A0AAJ0F8Y8_9PEZI</name>
<evidence type="ECO:0000256" key="2">
    <source>
        <dbReference type="ARBA" id="ARBA00022857"/>
    </source>
</evidence>
<keyword evidence="3" id="KW-0560">Oxidoreductase</keyword>
<evidence type="ECO:0000256" key="3">
    <source>
        <dbReference type="ARBA" id="ARBA00023002"/>
    </source>
</evidence>
<dbReference type="InterPro" id="IPR002347">
    <property type="entry name" value="SDR_fam"/>
</dbReference>
<protein>
    <submittedName>
        <fullName evidence="4">Uncharacterized protein</fullName>
    </submittedName>
</protein>